<dbReference type="AlphaFoldDB" id="A0A916U651"/>
<keyword evidence="1" id="KW-0812">Transmembrane</keyword>
<evidence type="ECO:0000259" key="2">
    <source>
        <dbReference type="PROSITE" id="PS50887"/>
    </source>
</evidence>
<keyword evidence="1" id="KW-1133">Transmembrane helix</keyword>
<dbReference type="CDD" id="cd01949">
    <property type="entry name" value="GGDEF"/>
    <property type="match status" value="1"/>
</dbReference>
<dbReference type="NCBIfam" id="TIGR00254">
    <property type="entry name" value="GGDEF"/>
    <property type="match status" value="1"/>
</dbReference>
<dbReference type="FunFam" id="3.30.70.270:FF:000001">
    <property type="entry name" value="Diguanylate cyclase domain protein"/>
    <property type="match status" value="1"/>
</dbReference>
<dbReference type="SUPFAM" id="SSF55785">
    <property type="entry name" value="PYP-like sensor domain (PAS domain)"/>
    <property type="match status" value="1"/>
</dbReference>
<dbReference type="SUPFAM" id="SSF55073">
    <property type="entry name" value="Nucleotide cyclase"/>
    <property type="match status" value="1"/>
</dbReference>
<gene>
    <name evidence="3" type="ORF">GCM10011396_06280</name>
</gene>
<dbReference type="InterPro" id="IPR000160">
    <property type="entry name" value="GGDEF_dom"/>
</dbReference>
<keyword evidence="1" id="KW-0472">Membrane</keyword>
<dbReference type="CDD" id="cd12915">
    <property type="entry name" value="PDC2_DGC_like"/>
    <property type="match status" value="1"/>
</dbReference>
<evidence type="ECO:0000313" key="4">
    <source>
        <dbReference type="Proteomes" id="UP000637423"/>
    </source>
</evidence>
<accession>A0A916U651</accession>
<reference evidence="3" key="1">
    <citation type="journal article" date="2014" name="Int. J. Syst. Evol. Microbiol.">
        <title>Complete genome sequence of Corynebacterium casei LMG S-19264T (=DSM 44701T), isolated from a smear-ripened cheese.</title>
        <authorList>
            <consortium name="US DOE Joint Genome Institute (JGI-PGF)"/>
            <person name="Walter F."/>
            <person name="Albersmeier A."/>
            <person name="Kalinowski J."/>
            <person name="Ruckert C."/>
        </authorList>
    </citation>
    <scope>NUCLEOTIDE SEQUENCE</scope>
    <source>
        <strain evidence="3">CGMCC 1.10998</strain>
    </source>
</reference>
<feature type="transmembrane region" description="Helical" evidence="1">
    <location>
        <begin position="300"/>
        <end position="321"/>
    </location>
</feature>
<dbReference type="Proteomes" id="UP000637423">
    <property type="component" value="Unassembled WGS sequence"/>
</dbReference>
<feature type="domain" description="GGDEF" evidence="2">
    <location>
        <begin position="495"/>
        <end position="629"/>
    </location>
</feature>
<keyword evidence="4" id="KW-1185">Reference proteome</keyword>
<evidence type="ECO:0000313" key="3">
    <source>
        <dbReference type="EMBL" id="GGC62173.1"/>
    </source>
</evidence>
<proteinExistence type="predicted"/>
<dbReference type="CDD" id="cd12914">
    <property type="entry name" value="PDC1_DGC_like"/>
    <property type="match status" value="1"/>
</dbReference>
<dbReference type="InterPro" id="IPR043128">
    <property type="entry name" value="Rev_trsase/Diguanyl_cyclase"/>
</dbReference>
<dbReference type="RefSeq" id="WP_188564512.1">
    <property type="nucleotide sequence ID" value="NZ_BMED01000001.1"/>
</dbReference>
<dbReference type="InterPro" id="IPR052155">
    <property type="entry name" value="Biofilm_reg_signaling"/>
</dbReference>
<sequence length="632" mass="70103">MADKNLPKRTTARYNRLALLRANLFALLLWPVLCVLAIALLWGLVLAKIDRDKAELTRTAFHDAQALSKSYTEQLNRSLEQIEQITLSLKFYWKKSGGRLSLEEQAKEGLFPQSSQMNVSIVDRNGSVVTSSVPAMLPQSVADREYFKASSQELSGQMLIGEPLLGRRSGKIIVPFTRTLEAADGSFDGLVLIGVDSQYLASFNDKSSLGKRDFLSVRTLKGTLLAAKVGTGLGGQISVFVKPPAFETHQGLQAMPGEIFIDQEPRIVAWSRLGNYPLVATVALSESAIFSRYEKTSSNYLRFAIASSLLLLISAIAATAFSYRLAWRKQQAEEVKDTYRLAVDGAREGFYMVRALYDENDQVADFLVEDCNERGARLVSTSKEQLIGAKFSDLYKGEHAEYVLNIFRSAMETGFYEDEFKVSSLSPVQGDWMHRRLVRSGPGLAMTLRDVSDAKRHEEQLWKMANADALTSLPNRHWMMSYLPAALERADKEKVTLAILFLDLDDFKTINDSLGHQAGDDLLKAAASRLKAVLRLHDHAVRLGGDEFTIILEKSESDADIVHVAERVIHALSEPFSFAEGVKHAISVSVGISVFPRNGRDTGTLLRTADEAMYAAKTGGKGQFRFYTETSS</sequence>
<comment type="caution">
    <text evidence="3">The sequence shown here is derived from an EMBL/GenBank/DDBJ whole genome shotgun (WGS) entry which is preliminary data.</text>
</comment>
<dbReference type="Pfam" id="PF00990">
    <property type="entry name" value="GGDEF"/>
    <property type="match status" value="1"/>
</dbReference>
<dbReference type="InterPro" id="IPR035965">
    <property type="entry name" value="PAS-like_dom_sf"/>
</dbReference>
<evidence type="ECO:0000256" key="1">
    <source>
        <dbReference type="SAM" id="Phobius"/>
    </source>
</evidence>
<dbReference type="Gene3D" id="3.30.70.270">
    <property type="match status" value="1"/>
</dbReference>
<reference evidence="3" key="2">
    <citation type="submission" date="2020-09" db="EMBL/GenBank/DDBJ databases">
        <authorList>
            <person name="Sun Q."/>
            <person name="Zhou Y."/>
        </authorList>
    </citation>
    <scope>NUCLEOTIDE SEQUENCE</scope>
    <source>
        <strain evidence="3">CGMCC 1.10998</strain>
    </source>
</reference>
<dbReference type="InterPro" id="IPR029787">
    <property type="entry name" value="Nucleotide_cyclase"/>
</dbReference>
<name>A0A916U651_9BURK</name>
<organism evidence="3 4">
    <name type="scientific">Undibacterium terreum</name>
    <dbReference type="NCBI Taxonomy" id="1224302"/>
    <lineage>
        <taxon>Bacteria</taxon>
        <taxon>Pseudomonadati</taxon>
        <taxon>Pseudomonadota</taxon>
        <taxon>Betaproteobacteria</taxon>
        <taxon>Burkholderiales</taxon>
        <taxon>Oxalobacteraceae</taxon>
        <taxon>Undibacterium</taxon>
    </lineage>
</organism>
<dbReference type="PROSITE" id="PS50887">
    <property type="entry name" value="GGDEF"/>
    <property type="match status" value="1"/>
</dbReference>
<dbReference type="PANTHER" id="PTHR44757">
    <property type="entry name" value="DIGUANYLATE CYCLASE DGCP"/>
    <property type="match status" value="1"/>
</dbReference>
<dbReference type="EMBL" id="BMED01000001">
    <property type="protein sequence ID" value="GGC62173.1"/>
    <property type="molecule type" value="Genomic_DNA"/>
</dbReference>
<dbReference type="GO" id="GO:0003824">
    <property type="term" value="F:catalytic activity"/>
    <property type="evidence" value="ECO:0007669"/>
    <property type="project" value="UniProtKB-ARBA"/>
</dbReference>
<dbReference type="PANTHER" id="PTHR44757:SF2">
    <property type="entry name" value="BIOFILM ARCHITECTURE MAINTENANCE PROTEIN MBAA"/>
    <property type="match status" value="1"/>
</dbReference>
<dbReference type="SMART" id="SM00267">
    <property type="entry name" value="GGDEF"/>
    <property type="match status" value="1"/>
</dbReference>
<protein>
    <recommendedName>
        <fullName evidence="2">GGDEF domain-containing protein</fullName>
    </recommendedName>
</protein>
<dbReference type="Gene3D" id="3.30.450.20">
    <property type="entry name" value="PAS domain"/>
    <property type="match status" value="3"/>
</dbReference>